<dbReference type="InterPro" id="IPR001531">
    <property type="entry name" value="Zn_PLipaseC"/>
</dbReference>
<dbReference type="SMART" id="SM00770">
    <property type="entry name" value="Zn_dep_PLPC"/>
    <property type="match status" value="1"/>
</dbReference>
<dbReference type="Proteomes" id="UP000182125">
    <property type="component" value="Unassembled WGS sequence"/>
</dbReference>
<dbReference type="SUPFAM" id="SSF48537">
    <property type="entry name" value="Phospholipase C/P1 nuclease"/>
    <property type="match status" value="1"/>
</dbReference>
<protein>
    <submittedName>
        <fullName evidence="3">Phospholipase</fullName>
    </submittedName>
</protein>
<reference evidence="3 5" key="1">
    <citation type="submission" date="2015-08" db="EMBL/GenBank/DDBJ databases">
        <title>Thermococcus thioreducens DSM 14981 genome sequencing.</title>
        <authorList>
            <person name="Hong S.-J."/>
            <person name="Kim M.-C."/>
            <person name="Shin J.-H."/>
        </authorList>
    </citation>
    <scope>NUCLEOTIDE SEQUENCE [LARGE SCALE GENOMIC DNA]</scope>
    <source>
        <strain evidence="3 5">DSM 14981</strain>
    </source>
</reference>
<dbReference type="RefSeq" id="WP_055429051.1">
    <property type="nucleotide sequence ID" value="NZ_CP015105.1"/>
</dbReference>
<evidence type="ECO:0000313" key="5">
    <source>
        <dbReference type="Proteomes" id="UP000051862"/>
    </source>
</evidence>
<dbReference type="GO" id="GO:0004629">
    <property type="term" value="F:phospholipase C activity"/>
    <property type="evidence" value="ECO:0007669"/>
    <property type="project" value="InterPro"/>
</dbReference>
<dbReference type="GO" id="GO:0008270">
    <property type="term" value="F:zinc ion binding"/>
    <property type="evidence" value="ECO:0007669"/>
    <property type="project" value="InterPro"/>
</dbReference>
<evidence type="ECO:0000313" key="4">
    <source>
        <dbReference type="EMBL" id="SEW10271.1"/>
    </source>
</evidence>
<reference evidence="4 6" key="3">
    <citation type="submission" date="2016-10" db="EMBL/GenBank/DDBJ databases">
        <authorList>
            <person name="de Groot N.N."/>
        </authorList>
    </citation>
    <scope>NUCLEOTIDE SEQUENCE [LARGE SCALE GENOMIC DNA]</scope>
    <source>
        <strain evidence="4 6">OGL-20</strain>
    </source>
</reference>
<name>A0A0Q2M4A8_9EURY</name>
<dbReference type="Gene3D" id="1.10.575.10">
    <property type="entry name" value="P1 Nuclease"/>
    <property type="match status" value="1"/>
</dbReference>
<proteinExistence type="predicted"/>
<dbReference type="AlphaFoldDB" id="A0A0Q2M4A8"/>
<dbReference type="EMBL" id="FOIW01000002">
    <property type="protein sequence ID" value="SEW10271.1"/>
    <property type="molecule type" value="Genomic_DNA"/>
</dbReference>
<dbReference type="KEGG" id="ttd:A3L14_03460"/>
<evidence type="ECO:0000259" key="1">
    <source>
        <dbReference type="SMART" id="SM00770"/>
    </source>
</evidence>
<dbReference type="Proteomes" id="UP000051862">
    <property type="component" value="Unassembled WGS sequence"/>
</dbReference>
<dbReference type="Proteomes" id="UP000250136">
    <property type="component" value="Chromosome"/>
</dbReference>
<reference evidence="2 7" key="2">
    <citation type="submission" date="2016-04" db="EMBL/GenBank/DDBJ databases">
        <title>Complete genome sequence of Thermococcus thioreducens type strain OGL-20P.</title>
        <authorList>
            <person name="Oger P.M."/>
        </authorList>
    </citation>
    <scope>NUCLEOTIDE SEQUENCE [LARGE SCALE GENOMIC DNA]</scope>
    <source>
        <strain evidence="2 7">OGL-20P</strain>
    </source>
</reference>
<dbReference type="OrthoDB" id="87176at2157"/>
<dbReference type="STRING" id="277988.SAMN05216170_1583"/>
<dbReference type="InterPro" id="IPR008947">
    <property type="entry name" value="PLipase_C/P1_nuclease_dom_sf"/>
</dbReference>
<sequence length="429" mass="48983">MKKVLSLIIALLAVSGLVSAWPTNGPTMDDPMNVHQKLTYKAIEAVYKDNPALGSILMQYKDQLLYGAYDEDWTGGSIDIGGKTYTIQSQYHFLDPMDHAELFTVALLGDPDTSAADMAQRLYEKAVQLWKQGDRTGAMYYLGRALHIIEDQGMLIGHQTPHLFEDLEQEKYVENAHDFVENQISPTVADDILNNRVPLDLTPIKWWQIPQEKSRFIQGYDIYLTDNENGHMSLSNGVAWAYADLAAHNSWRYMLYATGKDINLWSEWGHLGSYFWTRTLRKGDRSVLKLEFKGASSITIVFKDIDMQNAYFKTLGYVEIYDKNWNLIARYAQDPNPLVDTRVTVPGDTVYIYTHVDSTAWLDSDVDGWAIRNIELHANFDVNSPSGFRTLDGREYSKVQWAVYETMQYNIRLLAGLMEKFFEDVGVTG</sequence>
<dbReference type="PATRIC" id="fig|277988.4.peg.866"/>
<evidence type="ECO:0000313" key="7">
    <source>
        <dbReference type="Proteomes" id="UP000250136"/>
    </source>
</evidence>
<evidence type="ECO:0000313" key="3">
    <source>
        <dbReference type="EMBL" id="KQH82778.1"/>
    </source>
</evidence>
<accession>A0A0Q2M4A8</accession>
<dbReference type="EMBL" id="CP015105">
    <property type="protein sequence ID" value="ASJ11999.1"/>
    <property type="molecule type" value="Genomic_DNA"/>
</dbReference>
<dbReference type="GeneID" id="33333448"/>
<evidence type="ECO:0000313" key="6">
    <source>
        <dbReference type="Proteomes" id="UP000182125"/>
    </source>
</evidence>
<dbReference type="EMBL" id="LIXN01000006">
    <property type="protein sequence ID" value="KQH82778.1"/>
    <property type="molecule type" value="Genomic_DNA"/>
</dbReference>
<organism evidence="3 5">
    <name type="scientific">Thermococcus thioreducens</name>
    <dbReference type="NCBI Taxonomy" id="277988"/>
    <lineage>
        <taxon>Archaea</taxon>
        <taxon>Methanobacteriati</taxon>
        <taxon>Methanobacteriota</taxon>
        <taxon>Thermococci</taxon>
        <taxon>Thermococcales</taxon>
        <taxon>Thermococcaceae</taxon>
        <taxon>Thermococcus</taxon>
    </lineage>
</organism>
<feature type="domain" description="Zn-dependent PLC" evidence="1">
    <location>
        <begin position="1"/>
        <end position="254"/>
    </location>
</feature>
<evidence type="ECO:0000313" key="2">
    <source>
        <dbReference type="EMBL" id="ASJ11999.1"/>
    </source>
</evidence>
<dbReference type="CDD" id="cd11009">
    <property type="entry name" value="Zn_dep_PLPC"/>
    <property type="match status" value="1"/>
</dbReference>
<gene>
    <name evidence="2" type="ORF">A3L14_03460</name>
    <name evidence="3" type="ORF">AMR53_04105</name>
    <name evidence="4" type="ORF">SAMN05216170_1583</name>
</gene>
<keyword evidence="7" id="KW-1185">Reference proteome</keyword>